<evidence type="ECO:0000256" key="1">
    <source>
        <dbReference type="ARBA" id="ARBA00022441"/>
    </source>
</evidence>
<dbReference type="PANTHER" id="PTHR46228">
    <property type="entry name" value="KELCH DOMAIN-CONTAINING PROTEIN"/>
    <property type="match status" value="1"/>
</dbReference>
<proteinExistence type="predicted"/>
<dbReference type="Gene3D" id="2.120.10.80">
    <property type="entry name" value="Kelch-type beta propeller"/>
    <property type="match status" value="2"/>
</dbReference>
<evidence type="ECO:0000256" key="2">
    <source>
        <dbReference type="ARBA" id="ARBA00022737"/>
    </source>
</evidence>
<protein>
    <submittedName>
        <fullName evidence="5">Uncharacterized protein isoform X1</fullName>
    </submittedName>
</protein>
<evidence type="ECO:0000313" key="5">
    <source>
        <dbReference type="RefSeq" id="XP_027107964.2"/>
    </source>
</evidence>
<feature type="compositionally biased region" description="Gly residues" evidence="3">
    <location>
        <begin position="638"/>
        <end position="647"/>
    </location>
</feature>
<gene>
    <name evidence="5" type="primary">LOC113727807</name>
</gene>
<dbReference type="AlphaFoldDB" id="A0A6P6VXX1"/>
<evidence type="ECO:0000313" key="4">
    <source>
        <dbReference type="Proteomes" id="UP001652660"/>
    </source>
</evidence>
<dbReference type="Proteomes" id="UP001652660">
    <property type="component" value="Chromosome 2c"/>
</dbReference>
<dbReference type="SMART" id="SM00612">
    <property type="entry name" value="Kelch"/>
    <property type="match status" value="5"/>
</dbReference>
<reference evidence="5" key="2">
    <citation type="submission" date="2025-08" db="UniProtKB">
        <authorList>
            <consortium name="RefSeq"/>
        </authorList>
    </citation>
    <scope>IDENTIFICATION</scope>
    <source>
        <tissue evidence="5">Leaves</tissue>
    </source>
</reference>
<sequence>MGSLGGEIARKKAMWLSPKVIGVSPSERWGHSACYSNGLVYIFGGCCGGMHFSDVLVLNLETMDWSTLVTKGQGPGPRDSHSAVIVGYKMIVFGGTNGSKKVNDLYVLDLRSKEWTYPECKGTPPSPRESHTATLVGDEKLLIFGGSGEGEANYLNDLHVLDLKTMRWASPEVKGNVPVPRDSHSAVAISNRLILYGGDSGDRYQGDVDMLDMDTLTWSRMDIQGSSPGARAGHSSVNIETKVYVIGGVAHKQYYNDVWILDIVSCSWSQLDICGQKPRGRFSHTAVVTNLDTVTVFGGCGEDEHPLNELLILQLGVDYANGLYKMPFYKTSGNQCNQERKRFLREAENGLQKRTLLMATSETLFIKDAEELKPLPKKSFCMDTDAFQMKKRRTNNLKMYGIASDAEEHSLSLSQSSSPSQSDQEQTPIKKCTEVSPQVLPIFKQYCATPASLQSNHVPLNQPNPRIITPRTRQELHVFGEHPDQSKLHNLQAVNFRKHELHFSADGQRSLEPGQFQNLIGAEVRGNVDGEFDSGYLMTATVNGRTFRGVLFAPGPYLVPRGVNLGQRPSSLRNQVNSSASHSSLGALRQSQQPTKQYAPEFQLAEVRRPISAVRSPPSSNTEPNLKSELQGVVLSLGGPGSGNGKL</sequence>
<evidence type="ECO:0000256" key="3">
    <source>
        <dbReference type="SAM" id="MobiDB-lite"/>
    </source>
</evidence>
<organism evidence="4 5">
    <name type="scientific">Coffea arabica</name>
    <name type="common">Arabian coffee</name>
    <dbReference type="NCBI Taxonomy" id="13443"/>
    <lineage>
        <taxon>Eukaryota</taxon>
        <taxon>Viridiplantae</taxon>
        <taxon>Streptophyta</taxon>
        <taxon>Embryophyta</taxon>
        <taxon>Tracheophyta</taxon>
        <taxon>Spermatophyta</taxon>
        <taxon>Magnoliopsida</taxon>
        <taxon>eudicotyledons</taxon>
        <taxon>Gunneridae</taxon>
        <taxon>Pentapetalae</taxon>
        <taxon>asterids</taxon>
        <taxon>lamiids</taxon>
        <taxon>Gentianales</taxon>
        <taxon>Rubiaceae</taxon>
        <taxon>Ixoroideae</taxon>
        <taxon>Gardenieae complex</taxon>
        <taxon>Bertiereae - Coffeeae clade</taxon>
        <taxon>Coffeeae</taxon>
        <taxon>Coffea</taxon>
    </lineage>
</organism>
<dbReference type="RefSeq" id="XP_027107964.2">
    <property type="nucleotide sequence ID" value="XM_027252163.2"/>
</dbReference>
<feature type="region of interest" description="Disordered" evidence="3">
    <location>
        <begin position="564"/>
        <end position="596"/>
    </location>
</feature>
<feature type="region of interest" description="Disordered" evidence="3">
    <location>
        <begin position="408"/>
        <end position="429"/>
    </location>
</feature>
<name>A0A6P6VXX1_COFAR</name>
<reference evidence="4" key="1">
    <citation type="journal article" date="2025" name="Foods">
        <title>Unveiling the Microbial Signatures of Arabica Coffee Cherries: Insights into Ripeness Specific Diversity, Functional Traits, and Implications for Quality and Safety.</title>
        <authorList>
            <consortium name="RefSeq"/>
            <person name="Tenea G.N."/>
            <person name="Cifuentes V."/>
            <person name="Reyes P."/>
            <person name="Cevallos-Vallejos M."/>
        </authorList>
    </citation>
    <scope>NUCLEOTIDE SEQUENCE [LARGE SCALE GENOMIC DNA]</scope>
</reference>
<feature type="region of interest" description="Disordered" evidence="3">
    <location>
        <begin position="609"/>
        <end position="647"/>
    </location>
</feature>
<dbReference type="Pfam" id="PF01344">
    <property type="entry name" value="Kelch_1"/>
    <property type="match status" value="2"/>
</dbReference>
<dbReference type="SUPFAM" id="SSF117281">
    <property type="entry name" value="Kelch motif"/>
    <property type="match status" value="1"/>
</dbReference>
<dbReference type="Pfam" id="PF24681">
    <property type="entry name" value="Kelch_KLHDC2_KLHL20_DRC7"/>
    <property type="match status" value="1"/>
</dbReference>
<keyword evidence="4" id="KW-1185">Reference proteome</keyword>
<feature type="compositionally biased region" description="Low complexity" evidence="3">
    <location>
        <begin position="411"/>
        <end position="422"/>
    </location>
</feature>
<dbReference type="InterPro" id="IPR015915">
    <property type="entry name" value="Kelch-typ_b-propeller"/>
</dbReference>
<dbReference type="PANTHER" id="PTHR46228:SF2">
    <property type="entry name" value="KELCH REPEAT PROTEIN (AFU_ORTHOLOGUE AFUA_4G14350)"/>
    <property type="match status" value="1"/>
</dbReference>
<keyword evidence="2" id="KW-0677">Repeat</keyword>
<feature type="compositionally biased region" description="Polar residues" evidence="3">
    <location>
        <begin position="567"/>
        <end position="596"/>
    </location>
</feature>
<keyword evidence="1" id="KW-0880">Kelch repeat</keyword>
<dbReference type="InterPro" id="IPR006652">
    <property type="entry name" value="Kelch_1"/>
</dbReference>
<accession>A0A6P6VXX1</accession>
<dbReference type="GeneID" id="113727807"/>
<dbReference type="OrthoDB" id="10251809at2759"/>